<evidence type="ECO:0000256" key="1">
    <source>
        <dbReference type="SAM" id="MobiDB-lite"/>
    </source>
</evidence>
<feature type="region of interest" description="Disordered" evidence="1">
    <location>
        <begin position="30"/>
        <end position="50"/>
    </location>
</feature>
<organism evidence="4 5">
    <name type="scientific">Tectimicrobiota bacterium</name>
    <dbReference type="NCBI Taxonomy" id="2528274"/>
    <lineage>
        <taxon>Bacteria</taxon>
        <taxon>Pseudomonadati</taxon>
        <taxon>Nitrospinota/Tectimicrobiota group</taxon>
        <taxon>Candidatus Tectimicrobiota</taxon>
    </lineage>
</organism>
<keyword evidence="2" id="KW-0732">Signal</keyword>
<evidence type="ECO:0000313" key="5">
    <source>
        <dbReference type="Proteomes" id="UP000782312"/>
    </source>
</evidence>
<dbReference type="AlphaFoldDB" id="A0A932I1H2"/>
<dbReference type="Proteomes" id="UP000782312">
    <property type="component" value="Unassembled WGS sequence"/>
</dbReference>
<reference evidence="4" key="1">
    <citation type="submission" date="2020-07" db="EMBL/GenBank/DDBJ databases">
        <title>Huge and variable diversity of episymbiotic CPR bacteria and DPANN archaea in groundwater ecosystems.</title>
        <authorList>
            <person name="He C.Y."/>
            <person name="Keren R."/>
            <person name="Whittaker M."/>
            <person name="Farag I.F."/>
            <person name="Doudna J."/>
            <person name="Cate J.H.D."/>
            <person name="Banfield J.F."/>
        </authorList>
    </citation>
    <scope>NUCLEOTIDE SEQUENCE</scope>
    <source>
        <strain evidence="4">NC_groundwater_763_Ag_S-0.2um_68_21</strain>
    </source>
</reference>
<feature type="signal peptide" evidence="2">
    <location>
        <begin position="1"/>
        <end position="35"/>
    </location>
</feature>
<proteinExistence type="predicted"/>
<dbReference type="PROSITE" id="PS51318">
    <property type="entry name" value="TAT"/>
    <property type="match status" value="1"/>
</dbReference>
<evidence type="ECO:0000256" key="2">
    <source>
        <dbReference type="SAM" id="SignalP"/>
    </source>
</evidence>
<dbReference type="InterPro" id="IPR006311">
    <property type="entry name" value="TAT_signal"/>
</dbReference>
<accession>A0A932I1H2</accession>
<feature type="chain" id="PRO_5037786026" evidence="2">
    <location>
        <begin position="36"/>
        <end position="269"/>
    </location>
</feature>
<dbReference type="EMBL" id="JACPUR010000041">
    <property type="protein sequence ID" value="MBI3129601.1"/>
    <property type="molecule type" value="Genomic_DNA"/>
</dbReference>
<comment type="caution">
    <text evidence="4">The sequence shown here is derived from an EMBL/GenBank/DDBJ whole genome shotgun (WGS) entry which is preliminary data.</text>
</comment>
<feature type="domain" description="DUF4159" evidence="3">
    <location>
        <begin position="53"/>
        <end position="248"/>
    </location>
</feature>
<evidence type="ECO:0000259" key="3">
    <source>
        <dbReference type="Pfam" id="PF13709"/>
    </source>
</evidence>
<evidence type="ECO:0000313" key="4">
    <source>
        <dbReference type="EMBL" id="MBI3129601.1"/>
    </source>
</evidence>
<feature type="compositionally biased region" description="Pro residues" evidence="1">
    <location>
        <begin position="37"/>
        <end position="49"/>
    </location>
</feature>
<dbReference type="InterPro" id="IPR025297">
    <property type="entry name" value="DUF4159"/>
</dbReference>
<name>A0A932I1H2_UNCTE</name>
<dbReference type="Gene3D" id="3.40.50.12140">
    <property type="entry name" value="Domain of unknown function DUF4159"/>
    <property type="match status" value="1"/>
</dbReference>
<protein>
    <submittedName>
        <fullName evidence="4">DUF4159 domain-containing protein</fullName>
    </submittedName>
</protein>
<gene>
    <name evidence="4" type="ORF">HYZ11_18485</name>
</gene>
<sequence length="269" mass="29825">MKKSPKSTLSRRALLRWTAGAAAASVLGAAAGARAQGPPPDGPAAPPDFTPGHLRYAGGRWQEYPTALSSLLDEVRKRTSIEGAQDGQTVDLASDQIFEHPFLYLSGRYEFEMPPPPAIERLRRHLTYGGFMLIDDGLGSNEDGFGRVARALIERLFPRHPLEPLSREHPVFRSYYLIRSVGGRQAVSQDIEGIQMGIFTPVVYCRNDLGGAWAVRPDGGWVEECWPGGEPQRRSAFQLGVNIALYSMTGNYKQDLIHHPFIQRRLNQS</sequence>
<dbReference type="Pfam" id="PF13709">
    <property type="entry name" value="DUF4159"/>
    <property type="match status" value="1"/>
</dbReference>